<organism evidence="1 2">
    <name type="scientific">Paraburkholderia aspalathi</name>
    <dbReference type="NCBI Taxonomy" id="1324617"/>
    <lineage>
        <taxon>Bacteria</taxon>
        <taxon>Pseudomonadati</taxon>
        <taxon>Pseudomonadota</taxon>
        <taxon>Betaproteobacteria</taxon>
        <taxon>Burkholderiales</taxon>
        <taxon>Burkholderiaceae</taxon>
        <taxon>Paraburkholderia</taxon>
    </lineage>
</organism>
<dbReference type="EMBL" id="FPBH01000020">
    <property type="protein sequence ID" value="SFU23401.1"/>
    <property type="molecule type" value="Genomic_DNA"/>
</dbReference>
<accession>A0A1I7EHI1</accession>
<dbReference type="AlphaFoldDB" id="A0A1I7EHI1"/>
<protein>
    <submittedName>
        <fullName evidence="1">Uncharacterized protein</fullName>
    </submittedName>
</protein>
<evidence type="ECO:0000313" key="2">
    <source>
        <dbReference type="Proteomes" id="UP000198844"/>
    </source>
</evidence>
<name>A0A1I7EHI1_9BURK</name>
<gene>
    <name evidence="1" type="ORF">SAMN05192563_1020188</name>
</gene>
<sequence length="41" mass="4399">MVASMRIVVGSAGGSRSLREQSDARVLLKQTSKLAARFSYA</sequence>
<evidence type="ECO:0000313" key="1">
    <source>
        <dbReference type="EMBL" id="SFU23401.1"/>
    </source>
</evidence>
<reference evidence="1 2" key="1">
    <citation type="submission" date="2016-10" db="EMBL/GenBank/DDBJ databases">
        <authorList>
            <person name="de Groot N.N."/>
        </authorList>
    </citation>
    <scope>NUCLEOTIDE SEQUENCE [LARGE SCALE GENOMIC DNA]</scope>
    <source>
        <strain evidence="1 2">LMG 27731</strain>
    </source>
</reference>
<proteinExistence type="predicted"/>
<dbReference type="Proteomes" id="UP000198844">
    <property type="component" value="Unassembled WGS sequence"/>
</dbReference>